<keyword evidence="1" id="KW-1133">Transmembrane helix</keyword>
<name>A0A1F5Z1C4_9BACT</name>
<sequence length="265" mass="30344">MANKIFKYLKIIVILIINCFSKETAFRLPFTFWVLANIAWLWFNLYSVDLLYKEVPVIAGWTIYEGKALVLVSTLFSTLIWFFIMPNLVVFWKLVNQGTLDFHLLKPISARFLSSATLFEFDMIPRLLPILLILIPLINSMQSVSNLSWVLFAAAIFLGIVIFYNFGFTVVTMCIWFTKIDSLEDFFNAGIILGNYPPDIFRDFAKIIFSYVFPSIFIAVIPTMILLGKGGWSLLLLSGFFAVGTGIVSQWFWHFALKHYSSASS</sequence>
<proteinExistence type="predicted"/>
<feature type="transmembrane region" description="Helical" evidence="1">
    <location>
        <begin position="69"/>
        <end position="92"/>
    </location>
</feature>
<evidence type="ECO:0008006" key="4">
    <source>
        <dbReference type="Google" id="ProtNLM"/>
    </source>
</evidence>
<dbReference type="Proteomes" id="UP000178681">
    <property type="component" value="Unassembled WGS sequence"/>
</dbReference>
<evidence type="ECO:0000256" key="1">
    <source>
        <dbReference type="SAM" id="Phobius"/>
    </source>
</evidence>
<keyword evidence="1" id="KW-0472">Membrane</keyword>
<dbReference type="STRING" id="1798377.A2872_04095"/>
<feature type="transmembrane region" description="Helical" evidence="1">
    <location>
        <begin position="207"/>
        <end position="227"/>
    </location>
</feature>
<dbReference type="AlphaFoldDB" id="A0A1F5Z1C4"/>
<evidence type="ECO:0000313" key="3">
    <source>
        <dbReference type="Proteomes" id="UP000178681"/>
    </source>
</evidence>
<feature type="transmembrane region" description="Helical" evidence="1">
    <location>
        <begin position="149"/>
        <end position="178"/>
    </location>
</feature>
<feature type="transmembrane region" description="Helical" evidence="1">
    <location>
        <begin position="112"/>
        <end position="137"/>
    </location>
</feature>
<keyword evidence="1" id="KW-0812">Transmembrane</keyword>
<gene>
    <name evidence="2" type="ORF">A2872_04095</name>
</gene>
<feature type="transmembrane region" description="Helical" evidence="1">
    <location>
        <begin position="234"/>
        <end position="253"/>
    </location>
</feature>
<evidence type="ECO:0000313" key="2">
    <source>
        <dbReference type="EMBL" id="OGG06124.1"/>
    </source>
</evidence>
<dbReference type="PANTHER" id="PTHR36833:SF1">
    <property type="entry name" value="INTEGRAL MEMBRANE TRANSPORT PROTEIN"/>
    <property type="match status" value="1"/>
</dbReference>
<comment type="caution">
    <text evidence="2">The sequence shown here is derived from an EMBL/GenBank/DDBJ whole genome shotgun (WGS) entry which is preliminary data.</text>
</comment>
<dbReference type="InterPro" id="IPR010390">
    <property type="entry name" value="ABC-2_transporter-like"/>
</dbReference>
<accession>A0A1F5Z1C4</accession>
<reference evidence="2 3" key="1">
    <citation type="journal article" date="2016" name="Nat. Commun.">
        <title>Thousands of microbial genomes shed light on interconnected biogeochemical processes in an aquifer system.</title>
        <authorList>
            <person name="Anantharaman K."/>
            <person name="Brown C.T."/>
            <person name="Hug L.A."/>
            <person name="Sharon I."/>
            <person name="Castelle C.J."/>
            <person name="Probst A.J."/>
            <person name="Thomas B.C."/>
            <person name="Singh A."/>
            <person name="Wilkins M.J."/>
            <person name="Karaoz U."/>
            <person name="Brodie E.L."/>
            <person name="Williams K.H."/>
            <person name="Hubbard S.S."/>
            <person name="Banfield J.F."/>
        </authorList>
    </citation>
    <scope>NUCLEOTIDE SEQUENCE [LARGE SCALE GENOMIC DNA]</scope>
</reference>
<protein>
    <recommendedName>
        <fullName evidence="4">ABC transporter permease</fullName>
    </recommendedName>
</protein>
<dbReference type="PANTHER" id="PTHR36833">
    <property type="entry name" value="SLR0610 PROTEIN-RELATED"/>
    <property type="match status" value="1"/>
</dbReference>
<dbReference type="Pfam" id="PF06182">
    <property type="entry name" value="ABC2_membrane_6"/>
    <property type="match status" value="1"/>
</dbReference>
<feature type="transmembrane region" description="Helical" evidence="1">
    <location>
        <begin position="30"/>
        <end position="48"/>
    </location>
</feature>
<organism evidence="2 3">
    <name type="scientific">Candidatus Gottesmanbacteria bacterium RIFCSPHIGHO2_01_FULL_42_12</name>
    <dbReference type="NCBI Taxonomy" id="1798377"/>
    <lineage>
        <taxon>Bacteria</taxon>
        <taxon>Candidatus Gottesmaniibacteriota</taxon>
    </lineage>
</organism>
<dbReference type="EMBL" id="MFJG01000025">
    <property type="protein sequence ID" value="OGG06124.1"/>
    <property type="molecule type" value="Genomic_DNA"/>
</dbReference>